<gene>
    <name evidence="2" type="ORF">SMN809_LOCUS23792</name>
</gene>
<protein>
    <recommendedName>
        <fullName evidence="1">PDZ domain-containing protein</fullName>
    </recommendedName>
</protein>
<reference evidence="2" key="1">
    <citation type="submission" date="2021-02" db="EMBL/GenBank/DDBJ databases">
        <authorList>
            <person name="Nowell W R."/>
        </authorList>
    </citation>
    <scope>NUCLEOTIDE SEQUENCE</scope>
</reference>
<organism evidence="2 3">
    <name type="scientific">Rotaria magnacalcarata</name>
    <dbReference type="NCBI Taxonomy" id="392030"/>
    <lineage>
        <taxon>Eukaryota</taxon>
        <taxon>Metazoa</taxon>
        <taxon>Spiralia</taxon>
        <taxon>Gnathifera</taxon>
        <taxon>Rotifera</taxon>
        <taxon>Eurotatoria</taxon>
        <taxon>Bdelloidea</taxon>
        <taxon>Philodinida</taxon>
        <taxon>Philodinidae</taxon>
        <taxon>Rotaria</taxon>
    </lineage>
</organism>
<dbReference type="Proteomes" id="UP000676336">
    <property type="component" value="Unassembled WGS sequence"/>
</dbReference>
<dbReference type="InterPro" id="IPR001478">
    <property type="entry name" value="PDZ"/>
</dbReference>
<dbReference type="InterPro" id="IPR036034">
    <property type="entry name" value="PDZ_sf"/>
</dbReference>
<feature type="domain" description="PDZ" evidence="1">
    <location>
        <begin position="5"/>
        <end position="53"/>
    </location>
</feature>
<comment type="caution">
    <text evidence="2">The sequence shown here is derived from an EMBL/GenBank/DDBJ whole genome shotgun (WGS) entry which is preliminary data.</text>
</comment>
<dbReference type="Gene3D" id="2.30.42.10">
    <property type="match status" value="1"/>
</dbReference>
<dbReference type="EMBL" id="CAJOBI010026203">
    <property type="protein sequence ID" value="CAF4246260.1"/>
    <property type="molecule type" value="Genomic_DNA"/>
</dbReference>
<proteinExistence type="predicted"/>
<dbReference type="AlphaFoldDB" id="A0A8S2STF3"/>
<dbReference type="Pfam" id="PF00595">
    <property type="entry name" value="PDZ"/>
    <property type="match status" value="1"/>
</dbReference>
<evidence type="ECO:0000259" key="1">
    <source>
        <dbReference type="Pfam" id="PF00595"/>
    </source>
</evidence>
<sequence length="72" mass="8260">LLMGHPVFVQRVYPNSPASAAPLRKSDRIIEIDDQFVDKESSRDILKQLSDAKTKGFMKLYVVHTDTYAFFN</sequence>
<name>A0A8S2STF3_9BILA</name>
<feature type="non-terminal residue" evidence="2">
    <location>
        <position position="1"/>
    </location>
</feature>
<accession>A0A8S2STF3</accession>
<dbReference type="SUPFAM" id="SSF50156">
    <property type="entry name" value="PDZ domain-like"/>
    <property type="match status" value="1"/>
</dbReference>
<evidence type="ECO:0000313" key="3">
    <source>
        <dbReference type="Proteomes" id="UP000676336"/>
    </source>
</evidence>
<evidence type="ECO:0000313" key="2">
    <source>
        <dbReference type="EMBL" id="CAF4246260.1"/>
    </source>
</evidence>